<organism evidence="2 3">
    <name type="scientific">Hyaloscypha bicolor E</name>
    <dbReference type="NCBI Taxonomy" id="1095630"/>
    <lineage>
        <taxon>Eukaryota</taxon>
        <taxon>Fungi</taxon>
        <taxon>Dikarya</taxon>
        <taxon>Ascomycota</taxon>
        <taxon>Pezizomycotina</taxon>
        <taxon>Leotiomycetes</taxon>
        <taxon>Helotiales</taxon>
        <taxon>Hyaloscyphaceae</taxon>
        <taxon>Hyaloscypha</taxon>
        <taxon>Hyaloscypha bicolor</taxon>
    </lineage>
</organism>
<evidence type="ECO:0000313" key="3">
    <source>
        <dbReference type="Proteomes" id="UP000235371"/>
    </source>
</evidence>
<keyword evidence="3" id="KW-1185">Reference proteome</keyword>
<feature type="region of interest" description="Disordered" evidence="1">
    <location>
        <begin position="56"/>
        <end position="78"/>
    </location>
</feature>
<reference evidence="2 3" key="1">
    <citation type="submission" date="2016-04" db="EMBL/GenBank/DDBJ databases">
        <title>A degradative enzymes factory behind the ericoid mycorrhizal symbiosis.</title>
        <authorList>
            <consortium name="DOE Joint Genome Institute"/>
            <person name="Martino E."/>
            <person name="Morin E."/>
            <person name="Grelet G."/>
            <person name="Kuo A."/>
            <person name="Kohler A."/>
            <person name="Daghino S."/>
            <person name="Barry K."/>
            <person name="Choi C."/>
            <person name="Cichocki N."/>
            <person name="Clum A."/>
            <person name="Copeland A."/>
            <person name="Hainaut M."/>
            <person name="Haridas S."/>
            <person name="Labutti K."/>
            <person name="Lindquist E."/>
            <person name="Lipzen A."/>
            <person name="Khouja H.-R."/>
            <person name="Murat C."/>
            <person name="Ohm R."/>
            <person name="Olson A."/>
            <person name="Spatafora J."/>
            <person name="Veneault-Fourrey C."/>
            <person name="Henrissat B."/>
            <person name="Grigoriev I."/>
            <person name="Martin F."/>
            <person name="Perotto S."/>
        </authorList>
    </citation>
    <scope>NUCLEOTIDE SEQUENCE [LARGE SCALE GENOMIC DNA]</scope>
    <source>
        <strain evidence="2 3">E</strain>
    </source>
</reference>
<proteinExistence type="predicted"/>
<sequence length="78" mass="8322">MFPLTIVLSPVPSSVLSSSLLFPSRISISGCPSIAQWLQTFLMRVCDASLQDPLAPPGLGTRCRKPHSANDTAGQPEQ</sequence>
<feature type="compositionally biased region" description="Polar residues" evidence="1">
    <location>
        <begin position="69"/>
        <end position="78"/>
    </location>
</feature>
<accession>A0A2J6T454</accession>
<dbReference type="AlphaFoldDB" id="A0A2J6T454"/>
<protein>
    <submittedName>
        <fullName evidence="2">Uncharacterized protein</fullName>
    </submittedName>
</protein>
<dbReference type="RefSeq" id="XP_024734701.1">
    <property type="nucleotide sequence ID" value="XM_024880587.1"/>
</dbReference>
<dbReference type="InParanoid" id="A0A2J6T454"/>
<dbReference type="GeneID" id="36588664"/>
<evidence type="ECO:0000256" key="1">
    <source>
        <dbReference type="SAM" id="MobiDB-lite"/>
    </source>
</evidence>
<name>A0A2J6T454_9HELO</name>
<evidence type="ECO:0000313" key="2">
    <source>
        <dbReference type="EMBL" id="PMD57797.1"/>
    </source>
</evidence>
<gene>
    <name evidence="2" type="ORF">K444DRAFT_614743</name>
</gene>
<dbReference type="Proteomes" id="UP000235371">
    <property type="component" value="Unassembled WGS sequence"/>
</dbReference>
<dbReference type="EMBL" id="KZ613843">
    <property type="protein sequence ID" value="PMD57797.1"/>
    <property type="molecule type" value="Genomic_DNA"/>
</dbReference>